<accession>A0A2K4Y2P0</accession>
<comment type="caution">
    <text evidence="1">The sequence shown here is derived from an EMBL/GenBank/DDBJ whole genome shotgun (WGS) entry which is preliminary data.</text>
</comment>
<dbReference type="RefSeq" id="WP_023111169.1">
    <property type="nucleotide sequence ID" value="NZ_CAADPL010000371.1"/>
</dbReference>
<proteinExistence type="predicted"/>
<evidence type="ECO:0000313" key="2">
    <source>
        <dbReference type="Proteomes" id="UP000253594"/>
    </source>
</evidence>
<evidence type="ECO:0000313" key="1">
    <source>
        <dbReference type="EMBL" id="RCI74681.1"/>
    </source>
</evidence>
<name>A0A2K4Y2P0_PSEAI</name>
<dbReference type="AlphaFoldDB" id="A0A2K4Y2P0"/>
<gene>
    <name evidence="1" type="ORF">DT376_11675</name>
</gene>
<reference evidence="1 2" key="1">
    <citation type="submission" date="2018-07" db="EMBL/GenBank/DDBJ databases">
        <title>Mechanisms of high-level aminoglycoside resistance among Gram-negative pathogens in Brazil.</title>
        <authorList>
            <person name="Ballaben A.S."/>
            <person name="Darini A.L.C."/>
            <person name="Doi Y."/>
        </authorList>
    </citation>
    <scope>NUCLEOTIDE SEQUENCE [LARGE SCALE GENOMIC DNA]</scope>
    <source>
        <strain evidence="1 2">B2-305</strain>
    </source>
</reference>
<organism evidence="1 2">
    <name type="scientific">Pseudomonas aeruginosa</name>
    <dbReference type="NCBI Taxonomy" id="287"/>
    <lineage>
        <taxon>Bacteria</taxon>
        <taxon>Pseudomonadati</taxon>
        <taxon>Pseudomonadota</taxon>
        <taxon>Gammaproteobacteria</taxon>
        <taxon>Pseudomonadales</taxon>
        <taxon>Pseudomonadaceae</taxon>
        <taxon>Pseudomonas</taxon>
    </lineage>
</organism>
<dbReference type="EMBL" id="QORE01000317">
    <property type="protein sequence ID" value="RCI74681.1"/>
    <property type="molecule type" value="Genomic_DNA"/>
</dbReference>
<dbReference type="Proteomes" id="UP000253594">
    <property type="component" value="Unassembled WGS sequence"/>
</dbReference>
<sequence length="163" mass="17258">MSRFPLMLAVGLLIGAPTGVAATTASDAQRYCEDIQQGQQKAQEEYVKIYTPEVNPTEVFQNSITPCMDQISQYVGGLSIPGLGSIQGLIDKIGKELLEKGCQAAKQEAQSAGQRAIESVRRRANEKTNGNYGQVMGAVGSQIGTVVPGSTGETAGRVINILQ</sequence>
<protein>
    <submittedName>
        <fullName evidence="1">Uncharacterized protein</fullName>
    </submittedName>
</protein>